<dbReference type="Proteomes" id="UP000183974">
    <property type="component" value="Unassembled WGS sequence"/>
</dbReference>
<evidence type="ECO:0000256" key="1">
    <source>
        <dbReference type="SAM" id="MobiDB-lite"/>
    </source>
</evidence>
<dbReference type="EMBL" id="FRBR01000016">
    <property type="protein sequence ID" value="SHM42877.1"/>
    <property type="molecule type" value="Genomic_DNA"/>
</dbReference>
<gene>
    <name evidence="2" type="ORF">SAMN05444398_11633</name>
</gene>
<dbReference type="STRING" id="337701.SAMN05444398_11633"/>
<dbReference type="AlphaFoldDB" id="A0A1M7IR92"/>
<reference evidence="2 3" key="1">
    <citation type="submission" date="2016-11" db="EMBL/GenBank/DDBJ databases">
        <authorList>
            <person name="Jaros S."/>
            <person name="Januszkiewicz K."/>
            <person name="Wedrychowicz H."/>
        </authorList>
    </citation>
    <scope>NUCLEOTIDE SEQUENCE [LARGE SCALE GENOMIC DNA]</scope>
    <source>
        <strain evidence="2 3">DSM 29589</strain>
    </source>
</reference>
<evidence type="ECO:0000313" key="3">
    <source>
        <dbReference type="Proteomes" id="UP000183974"/>
    </source>
</evidence>
<dbReference type="RefSeq" id="WP_143163284.1">
    <property type="nucleotide sequence ID" value="NZ_BMLR01000016.1"/>
</dbReference>
<evidence type="ECO:0000313" key="2">
    <source>
        <dbReference type="EMBL" id="SHM42877.1"/>
    </source>
</evidence>
<keyword evidence="3" id="KW-1185">Reference proteome</keyword>
<sequence>MSDGPHRSLPLGKHWKNLAERADKAAYSASEVSEALPVALRREFRDAPFEQLKEALGVGDQAGLFVAERPEQLDALRYACAGSAAGNALIDCAKEALADGLTGEAACQRAAEGALEECARANFRSIEEHYYRKALAHNARHVRGRMEEARHGSDFSALAGSLLEGSGKRGPSEKLVRHDGIDAGPEL</sequence>
<protein>
    <submittedName>
        <fullName evidence="2">Uncharacterized protein</fullName>
    </submittedName>
</protein>
<dbReference type="OrthoDB" id="7594106at2"/>
<name>A0A1M7IR92_9RHOB</name>
<feature type="compositionally biased region" description="Basic and acidic residues" evidence="1">
    <location>
        <begin position="166"/>
        <end position="181"/>
    </location>
</feature>
<organism evidence="2 3">
    <name type="scientific">Roseovarius pacificus</name>
    <dbReference type="NCBI Taxonomy" id="337701"/>
    <lineage>
        <taxon>Bacteria</taxon>
        <taxon>Pseudomonadati</taxon>
        <taxon>Pseudomonadota</taxon>
        <taxon>Alphaproteobacteria</taxon>
        <taxon>Rhodobacterales</taxon>
        <taxon>Roseobacteraceae</taxon>
        <taxon>Roseovarius</taxon>
    </lineage>
</organism>
<accession>A0A1M7IR92</accession>
<feature type="region of interest" description="Disordered" evidence="1">
    <location>
        <begin position="164"/>
        <end position="187"/>
    </location>
</feature>
<proteinExistence type="predicted"/>